<feature type="zinc finger region" description="C3H1-type" evidence="1">
    <location>
        <begin position="8"/>
        <end position="35"/>
    </location>
</feature>
<evidence type="ECO:0000256" key="2">
    <source>
        <dbReference type="SAM" id="MobiDB-lite"/>
    </source>
</evidence>
<sequence>MSFKMHGQGGQGDCWDFQRGRCAKGDRCRWLHAPPAARPGTGVINAQDWNASEEDAARALCQVVQGELELLKDNNNDGFSAAEGAPAGLWEPFVEIASDAPLRAVLEEITARVAQVCGVELPSSVNLNFYPPGGGVGLQAPGRSAFGERVNLTWRWIVEAVTKRVAQSLSFQSASFWSCPFLSFGFWRSLPFASLVDSTLRLTLLIHFLSLIAIFVLQHLFDTTAGCPLCRKFAPARRKRTPILSLLRKWRHLEQLNTSTANVPRVQSVYRASKIRKCWFACIGGALLIQALLSVERPAPLHRCVPSPLSEYRVMRGWLARSRSKALKFERNRRLNKEFFEHCAAVIQKFFRGWWSRRHLHDYHGRKRYLATVEKRGEWTSEYLAREHQEKLSIAKQEEERQMRQEFDNLAGELHHLVSTKTIAGVYNPPYNDTLPRAFEKPIEQHLRDSCRVQMPKSLRRPRHRVAMDSSPRQEEFATAQMG</sequence>
<gene>
    <name evidence="4" type="ORF">PGLA1383_LOCUS38166</name>
</gene>
<evidence type="ECO:0000256" key="1">
    <source>
        <dbReference type="PROSITE-ProRule" id="PRU00723"/>
    </source>
</evidence>
<dbReference type="Gene3D" id="1.20.5.190">
    <property type="match status" value="1"/>
</dbReference>
<dbReference type="PROSITE" id="PS50103">
    <property type="entry name" value="ZF_C3H1"/>
    <property type="match status" value="1"/>
</dbReference>
<dbReference type="PROSITE" id="PS50096">
    <property type="entry name" value="IQ"/>
    <property type="match status" value="1"/>
</dbReference>
<accession>A0A813G742</accession>
<reference evidence="4" key="1">
    <citation type="submission" date="2021-02" db="EMBL/GenBank/DDBJ databases">
        <authorList>
            <person name="Dougan E. K."/>
            <person name="Rhodes N."/>
            <person name="Thang M."/>
            <person name="Chan C."/>
        </authorList>
    </citation>
    <scope>NUCLEOTIDE SEQUENCE</scope>
</reference>
<dbReference type="EMBL" id="CAJNNV010027530">
    <property type="protein sequence ID" value="CAE8620616.1"/>
    <property type="molecule type" value="Genomic_DNA"/>
</dbReference>
<keyword evidence="1" id="KW-0479">Metal-binding</keyword>
<dbReference type="GO" id="GO:0008270">
    <property type="term" value="F:zinc ion binding"/>
    <property type="evidence" value="ECO:0007669"/>
    <property type="project" value="UniProtKB-KW"/>
</dbReference>
<evidence type="ECO:0000313" key="4">
    <source>
        <dbReference type="EMBL" id="CAE8620616.1"/>
    </source>
</evidence>
<feature type="domain" description="C3H1-type" evidence="3">
    <location>
        <begin position="8"/>
        <end position="35"/>
    </location>
</feature>
<dbReference type="Proteomes" id="UP000654075">
    <property type="component" value="Unassembled WGS sequence"/>
</dbReference>
<proteinExistence type="predicted"/>
<name>A0A813G742_POLGL</name>
<keyword evidence="5" id="KW-1185">Reference proteome</keyword>
<dbReference type="OrthoDB" id="190375at2759"/>
<dbReference type="InterPro" id="IPR000571">
    <property type="entry name" value="Znf_CCCH"/>
</dbReference>
<evidence type="ECO:0000259" key="3">
    <source>
        <dbReference type="PROSITE" id="PS50103"/>
    </source>
</evidence>
<feature type="non-terminal residue" evidence="4">
    <location>
        <position position="483"/>
    </location>
</feature>
<keyword evidence="1" id="KW-0863">Zinc-finger</keyword>
<feature type="region of interest" description="Disordered" evidence="2">
    <location>
        <begin position="458"/>
        <end position="483"/>
    </location>
</feature>
<keyword evidence="1" id="KW-0862">Zinc</keyword>
<protein>
    <recommendedName>
        <fullName evidence="3">C3H1-type domain-containing protein</fullName>
    </recommendedName>
</protein>
<comment type="caution">
    <text evidence="4">The sequence shown here is derived from an EMBL/GenBank/DDBJ whole genome shotgun (WGS) entry which is preliminary data.</text>
</comment>
<evidence type="ECO:0000313" key="5">
    <source>
        <dbReference type="Proteomes" id="UP000654075"/>
    </source>
</evidence>
<dbReference type="AlphaFoldDB" id="A0A813G742"/>
<organism evidence="4 5">
    <name type="scientific">Polarella glacialis</name>
    <name type="common">Dinoflagellate</name>
    <dbReference type="NCBI Taxonomy" id="89957"/>
    <lineage>
        <taxon>Eukaryota</taxon>
        <taxon>Sar</taxon>
        <taxon>Alveolata</taxon>
        <taxon>Dinophyceae</taxon>
        <taxon>Suessiales</taxon>
        <taxon>Suessiaceae</taxon>
        <taxon>Polarella</taxon>
    </lineage>
</organism>